<keyword evidence="2" id="KW-1185">Reference proteome</keyword>
<accession>A0AA39GW82</accession>
<gene>
    <name evidence="1" type="ORF">QR680_000118</name>
</gene>
<comment type="caution">
    <text evidence="1">The sequence shown here is derived from an EMBL/GenBank/DDBJ whole genome shotgun (WGS) entry which is preliminary data.</text>
</comment>
<dbReference type="AlphaFoldDB" id="A0AA39GW82"/>
<reference evidence="1" key="1">
    <citation type="submission" date="2023-06" db="EMBL/GenBank/DDBJ databases">
        <title>Genomic analysis of the entomopathogenic nematode Steinernema hermaphroditum.</title>
        <authorList>
            <person name="Schwarz E.M."/>
            <person name="Heppert J.K."/>
            <person name="Baniya A."/>
            <person name="Schwartz H.T."/>
            <person name="Tan C.-H."/>
            <person name="Antoshechkin I."/>
            <person name="Sternberg P.W."/>
            <person name="Goodrich-Blair H."/>
            <person name="Dillman A.R."/>
        </authorList>
    </citation>
    <scope>NUCLEOTIDE SEQUENCE</scope>
    <source>
        <strain evidence="1">PS9179</strain>
        <tissue evidence="1">Whole animal</tissue>
    </source>
</reference>
<name>A0AA39GW82_9BILA</name>
<dbReference type="EMBL" id="JAUCMV010000005">
    <property type="protein sequence ID" value="KAK0393252.1"/>
    <property type="molecule type" value="Genomic_DNA"/>
</dbReference>
<dbReference type="Proteomes" id="UP001175271">
    <property type="component" value="Unassembled WGS sequence"/>
</dbReference>
<proteinExistence type="predicted"/>
<protein>
    <submittedName>
        <fullName evidence="1">Uncharacterized protein</fullName>
    </submittedName>
</protein>
<sequence>MLSPQVRMPSTTLHFVRAAHDFRPNNKGNVYRPHHGSWFLKINIIARHSDPERLITNISESTILGKLCRRNPRQYVYYPEYIYNTEKVHWKIWLDEFKLWYARKVLGYAIDEDHIRNFSQKQVLSKILNCMRKNTVRKELLSIPFFTEGLIESLHDSVQKIGVYDRKVFNVNLAKDIINIKTAFTRKVEIGKFEPYPNNTSIRYTFMFHGFYKAKLLADSVRKYDVYAGRGECPDQYSVVPKGVGSEPVR</sequence>
<evidence type="ECO:0000313" key="2">
    <source>
        <dbReference type="Proteomes" id="UP001175271"/>
    </source>
</evidence>
<evidence type="ECO:0000313" key="1">
    <source>
        <dbReference type="EMBL" id="KAK0393252.1"/>
    </source>
</evidence>
<organism evidence="1 2">
    <name type="scientific">Steinernema hermaphroditum</name>
    <dbReference type="NCBI Taxonomy" id="289476"/>
    <lineage>
        <taxon>Eukaryota</taxon>
        <taxon>Metazoa</taxon>
        <taxon>Ecdysozoa</taxon>
        <taxon>Nematoda</taxon>
        <taxon>Chromadorea</taxon>
        <taxon>Rhabditida</taxon>
        <taxon>Tylenchina</taxon>
        <taxon>Panagrolaimomorpha</taxon>
        <taxon>Strongyloidoidea</taxon>
        <taxon>Steinernematidae</taxon>
        <taxon>Steinernema</taxon>
    </lineage>
</organism>